<keyword evidence="1" id="KW-0732">Signal</keyword>
<name>A0A8B6FJZ8_MYTGA</name>
<accession>A0A8B6FJZ8</accession>
<organism evidence="2 3">
    <name type="scientific">Mytilus galloprovincialis</name>
    <name type="common">Mediterranean mussel</name>
    <dbReference type="NCBI Taxonomy" id="29158"/>
    <lineage>
        <taxon>Eukaryota</taxon>
        <taxon>Metazoa</taxon>
        <taxon>Spiralia</taxon>
        <taxon>Lophotrochozoa</taxon>
        <taxon>Mollusca</taxon>
        <taxon>Bivalvia</taxon>
        <taxon>Autobranchia</taxon>
        <taxon>Pteriomorphia</taxon>
        <taxon>Mytilida</taxon>
        <taxon>Mytiloidea</taxon>
        <taxon>Mytilidae</taxon>
        <taxon>Mytilinae</taxon>
        <taxon>Mytilus</taxon>
    </lineage>
</organism>
<proteinExistence type="predicted"/>
<feature type="chain" id="PRO_5032876904" evidence="1">
    <location>
        <begin position="22"/>
        <end position="143"/>
    </location>
</feature>
<keyword evidence="3" id="KW-1185">Reference proteome</keyword>
<dbReference type="Proteomes" id="UP000596742">
    <property type="component" value="Unassembled WGS sequence"/>
</dbReference>
<sequence>MDTTNLLQLMVMVILFYSVRSFPYEVVYVYEDVNDTPYMFDENDDFGSYELSNRNTDELYQQELLPNMDSYKMYDYDESFEEKSLLHLLRDQYQNEISNIEHKRYSICGATGCPPKTGRNKSSYQKVAAKRFSVCGSKGCMIE</sequence>
<comment type="caution">
    <text evidence="2">The sequence shown here is derived from an EMBL/GenBank/DDBJ whole genome shotgun (WGS) entry which is preliminary data.</text>
</comment>
<evidence type="ECO:0000313" key="2">
    <source>
        <dbReference type="EMBL" id="VDI49995.1"/>
    </source>
</evidence>
<protein>
    <submittedName>
        <fullName evidence="2">Uncharacterized protein</fullName>
    </submittedName>
</protein>
<reference evidence="2" key="1">
    <citation type="submission" date="2018-11" db="EMBL/GenBank/DDBJ databases">
        <authorList>
            <person name="Alioto T."/>
            <person name="Alioto T."/>
        </authorList>
    </citation>
    <scope>NUCLEOTIDE SEQUENCE</scope>
</reference>
<dbReference type="EMBL" id="UYJE01006906">
    <property type="protein sequence ID" value="VDI49995.1"/>
    <property type="molecule type" value="Genomic_DNA"/>
</dbReference>
<dbReference type="AlphaFoldDB" id="A0A8B6FJZ8"/>
<evidence type="ECO:0000256" key="1">
    <source>
        <dbReference type="SAM" id="SignalP"/>
    </source>
</evidence>
<feature type="signal peptide" evidence="1">
    <location>
        <begin position="1"/>
        <end position="21"/>
    </location>
</feature>
<evidence type="ECO:0000313" key="3">
    <source>
        <dbReference type="Proteomes" id="UP000596742"/>
    </source>
</evidence>
<gene>
    <name evidence="2" type="ORF">MGAL_10B073920</name>
</gene>